<dbReference type="Pfam" id="PF15104">
    <property type="entry name" value="CFAP141"/>
    <property type="match status" value="1"/>
</dbReference>
<proteinExistence type="predicted"/>
<evidence type="ECO:0000313" key="1">
    <source>
        <dbReference type="Proteomes" id="UP000515156"/>
    </source>
</evidence>
<sequence length="106" mass="13005">MSLARKMLQEQKRYTKRTEEIRIGKAENKRFEKLLHEAQWKEDIKDVVYNQIQQKKDQQLKHELQMTNREMVMVRRAALQQLLSLDYQQHRHDLNCMGTTFYVQRL</sequence>
<accession>A0A6P7X0X2</accession>
<dbReference type="InParanoid" id="A0A6P7X0X2"/>
<dbReference type="InterPro" id="IPR029375">
    <property type="entry name" value="CFAP141"/>
</dbReference>
<dbReference type="PANTHER" id="PTHR35818:SF1">
    <property type="entry name" value="CILIA- AND FLAGELLA-ASSOCIATED PROTEIN 141"/>
    <property type="match status" value="1"/>
</dbReference>
<organism evidence="1 2">
    <name type="scientific">Microcaecilia unicolor</name>
    <dbReference type="NCBI Taxonomy" id="1415580"/>
    <lineage>
        <taxon>Eukaryota</taxon>
        <taxon>Metazoa</taxon>
        <taxon>Chordata</taxon>
        <taxon>Craniata</taxon>
        <taxon>Vertebrata</taxon>
        <taxon>Euteleostomi</taxon>
        <taxon>Amphibia</taxon>
        <taxon>Gymnophiona</taxon>
        <taxon>Siphonopidae</taxon>
        <taxon>Microcaecilia</taxon>
    </lineage>
</organism>
<dbReference type="RefSeq" id="XP_030043794.1">
    <property type="nucleotide sequence ID" value="XM_030187934.1"/>
</dbReference>
<reference evidence="2" key="1">
    <citation type="submission" date="2025-08" db="UniProtKB">
        <authorList>
            <consortium name="RefSeq"/>
        </authorList>
    </citation>
    <scope>IDENTIFICATION</scope>
</reference>
<protein>
    <submittedName>
        <fullName evidence="2">Uncharacterized protein C1orf189 homolog</fullName>
    </submittedName>
</protein>
<keyword evidence="1" id="KW-1185">Reference proteome</keyword>
<name>A0A6P7X0X2_9AMPH</name>
<dbReference type="Proteomes" id="UP000515156">
    <property type="component" value="Chromosome 14"/>
</dbReference>
<dbReference type="PANTHER" id="PTHR35818">
    <property type="entry name" value="C1ORF189"/>
    <property type="match status" value="1"/>
</dbReference>
<dbReference type="GeneID" id="115458103"/>
<dbReference type="OrthoDB" id="2122938at2759"/>
<gene>
    <name evidence="2" type="primary">C14H1orf189</name>
</gene>
<dbReference type="AlphaFoldDB" id="A0A6P7X0X2"/>
<dbReference type="CTD" id="388701"/>
<dbReference type="KEGG" id="muo:115458103"/>
<evidence type="ECO:0000313" key="2">
    <source>
        <dbReference type="RefSeq" id="XP_030043794.1"/>
    </source>
</evidence>